<dbReference type="HOGENOM" id="CLU_2573822_0_0_1"/>
<organism evidence="1 2">
    <name type="scientific">Cyphellophora europaea (strain CBS 101466)</name>
    <name type="common">Phialophora europaea</name>
    <dbReference type="NCBI Taxonomy" id="1220924"/>
    <lineage>
        <taxon>Eukaryota</taxon>
        <taxon>Fungi</taxon>
        <taxon>Dikarya</taxon>
        <taxon>Ascomycota</taxon>
        <taxon>Pezizomycotina</taxon>
        <taxon>Eurotiomycetes</taxon>
        <taxon>Chaetothyriomycetidae</taxon>
        <taxon>Chaetothyriales</taxon>
        <taxon>Cyphellophoraceae</taxon>
        <taxon>Cyphellophora</taxon>
    </lineage>
</organism>
<gene>
    <name evidence="1" type="ORF">HMPREF1541_00028</name>
</gene>
<dbReference type="GeneID" id="19967367"/>
<name>W2SAW9_CYPE1</name>
<dbReference type="RefSeq" id="XP_008710559.1">
    <property type="nucleotide sequence ID" value="XM_008712337.1"/>
</dbReference>
<dbReference type="EMBL" id="KB822711">
    <property type="protein sequence ID" value="ETN45847.1"/>
    <property type="molecule type" value="Genomic_DNA"/>
</dbReference>
<proteinExistence type="predicted"/>
<reference evidence="1 2" key="1">
    <citation type="submission" date="2013-03" db="EMBL/GenBank/DDBJ databases">
        <title>The Genome Sequence of Phialophora europaea CBS 101466.</title>
        <authorList>
            <consortium name="The Broad Institute Genomics Platform"/>
            <person name="Cuomo C."/>
            <person name="de Hoog S."/>
            <person name="Gorbushina A."/>
            <person name="Walker B."/>
            <person name="Young S.K."/>
            <person name="Zeng Q."/>
            <person name="Gargeya S."/>
            <person name="Fitzgerald M."/>
            <person name="Haas B."/>
            <person name="Abouelleil A."/>
            <person name="Allen A.W."/>
            <person name="Alvarado L."/>
            <person name="Arachchi H.M."/>
            <person name="Berlin A.M."/>
            <person name="Chapman S.B."/>
            <person name="Gainer-Dewar J."/>
            <person name="Goldberg J."/>
            <person name="Griggs A."/>
            <person name="Gujja S."/>
            <person name="Hansen M."/>
            <person name="Howarth C."/>
            <person name="Imamovic A."/>
            <person name="Ireland A."/>
            <person name="Larimer J."/>
            <person name="McCowan C."/>
            <person name="Murphy C."/>
            <person name="Pearson M."/>
            <person name="Poon T.W."/>
            <person name="Priest M."/>
            <person name="Roberts A."/>
            <person name="Saif S."/>
            <person name="Shea T."/>
            <person name="Sisk P."/>
            <person name="Sykes S."/>
            <person name="Wortman J."/>
            <person name="Nusbaum C."/>
            <person name="Birren B."/>
        </authorList>
    </citation>
    <scope>NUCLEOTIDE SEQUENCE [LARGE SCALE GENOMIC DNA]</scope>
    <source>
        <strain evidence="1 2">CBS 101466</strain>
    </source>
</reference>
<protein>
    <submittedName>
        <fullName evidence="1">Uncharacterized protein</fullName>
    </submittedName>
</protein>
<evidence type="ECO:0000313" key="2">
    <source>
        <dbReference type="Proteomes" id="UP000030752"/>
    </source>
</evidence>
<accession>W2SAW9</accession>
<dbReference type="VEuPathDB" id="FungiDB:HMPREF1541_00028"/>
<sequence length="81" mass="9263">MLLPITLEIMKVKPPTRRPNLTCIKNNQQLNSACHIWTACVKYSTFMTWVSSLKLSVQEAHNLVSCSVQDRGALMSLRLFR</sequence>
<dbReference type="Proteomes" id="UP000030752">
    <property type="component" value="Unassembled WGS sequence"/>
</dbReference>
<keyword evidence="2" id="KW-1185">Reference proteome</keyword>
<evidence type="ECO:0000313" key="1">
    <source>
        <dbReference type="EMBL" id="ETN45847.1"/>
    </source>
</evidence>
<dbReference type="AlphaFoldDB" id="W2SAW9"/>
<dbReference type="InParanoid" id="W2SAW9"/>